<reference evidence="1 2" key="1">
    <citation type="submission" date="2018-01" db="EMBL/GenBank/DDBJ databases">
        <title>Whole genome sequencing of Histamine producing bacteria.</title>
        <authorList>
            <person name="Butler K."/>
        </authorList>
    </citation>
    <scope>NUCLEOTIDE SEQUENCE [LARGE SCALE GENOMIC DNA]</scope>
    <source>
        <strain evidence="1 2">FS-7.2</strain>
    </source>
</reference>
<dbReference type="RefSeq" id="WP_107289335.1">
    <property type="nucleotide sequence ID" value="NZ_PYNF01000003.1"/>
</dbReference>
<name>A0A2T3KLY2_9GAMM</name>
<gene>
    <name evidence="1" type="ORF">C9J27_06070</name>
</gene>
<protein>
    <submittedName>
        <fullName evidence="1">Uncharacterized protein</fullName>
    </submittedName>
</protein>
<evidence type="ECO:0000313" key="2">
    <source>
        <dbReference type="Proteomes" id="UP000241426"/>
    </source>
</evidence>
<accession>A0A2T3KLY2</accession>
<dbReference type="AlphaFoldDB" id="A0A2T3KLY2"/>
<organism evidence="1 2">
    <name type="scientific">Photobacterium kishitanii</name>
    <dbReference type="NCBI Taxonomy" id="318456"/>
    <lineage>
        <taxon>Bacteria</taxon>
        <taxon>Pseudomonadati</taxon>
        <taxon>Pseudomonadota</taxon>
        <taxon>Gammaproteobacteria</taxon>
        <taxon>Vibrionales</taxon>
        <taxon>Vibrionaceae</taxon>
        <taxon>Photobacterium</taxon>
    </lineage>
</organism>
<comment type="caution">
    <text evidence="1">The sequence shown here is derived from an EMBL/GenBank/DDBJ whole genome shotgun (WGS) entry which is preliminary data.</text>
</comment>
<evidence type="ECO:0000313" key="1">
    <source>
        <dbReference type="EMBL" id="PSV00705.1"/>
    </source>
</evidence>
<sequence length="284" mass="32499">MHSRYKKVTENLIGVIKTHNFKQYKAIGKTIKTPNSTPEFIKKILPLVMGEAKYQDVSERDIWTEHTMADEYRWETSPEKNVLFIKNQSVFSSLADVKFSYGEKTASLVPFSSFEIILPESTMIRGREIEGILVNKFDSFHSANDSMRKLYDDSNFDLKPIFLRNHAMDDPVITICFSFKDEPFVASRVIAPNEVLNASADFDEEQFNNLMTKSPSSYINNNERAKLNADELITEQYIIRTVISVSALLHTESGKLALKKGFPENVSKKMKQKLKDCTVMTLDV</sequence>
<proteinExistence type="predicted"/>
<dbReference type="Proteomes" id="UP000241426">
    <property type="component" value="Unassembled WGS sequence"/>
</dbReference>
<dbReference type="EMBL" id="PYNF01000003">
    <property type="protein sequence ID" value="PSV00705.1"/>
    <property type="molecule type" value="Genomic_DNA"/>
</dbReference>